<dbReference type="InterPro" id="IPR050811">
    <property type="entry name" value="Phosphate_ABC_transporter"/>
</dbReference>
<dbReference type="PROSITE" id="PS51123">
    <property type="entry name" value="OMPA_2"/>
    <property type="match status" value="1"/>
</dbReference>
<organism evidence="4 5">
    <name type="scientific">Roseovarius phycicola</name>
    <dbReference type="NCBI Taxonomy" id="3080976"/>
    <lineage>
        <taxon>Bacteria</taxon>
        <taxon>Pseudomonadati</taxon>
        <taxon>Pseudomonadota</taxon>
        <taxon>Alphaproteobacteria</taxon>
        <taxon>Rhodobacterales</taxon>
        <taxon>Roseobacteraceae</taxon>
        <taxon>Roseovarius</taxon>
    </lineage>
</organism>
<dbReference type="Gene3D" id="3.40.190.10">
    <property type="entry name" value="Periplasmic binding protein-like II"/>
    <property type="match status" value="2"/>
</dbReference>
<dbReference type="InterPro" id="IPR036737">
    <property type="entry name" value="OmpA-like_sf"/>
</dbReference>
<dbReference type="Gene3D" id="3.30.1330.60">
    <property type="entry name" value="OmpA-like domain"/>
    <property type="match status" value="1"/>
</dbReference>
<evidence type="ECO:0000259" key="3">
    <source>
        <dbReference type="PROSITE" id="PS51123"/>
    </source>
</evidence>
<keyword evidence="2" id="KW-0472">Membrane</keyword>
<keyword evidence="1" id="KW-0732">Signal</keyword>
<dbReference type="PANTHER" id="PTHR30570">
    <property type="entry name" value="PERIPLASMIC PHOSPHATE BINDING COMPONENT OF PHOSPHATE ABC TRANSPORTER"/>
    <property type="match status" value="1"/>
</dbReference>
<reference evidence="4 5" key="1">
    <citation type="submission" date="2023-10" db="EMBL/GenBank/DDBJ databases">
        <title>Roseovarius strain S88 nov., isolated from a marine algae.</title>
        <authorList>
            <person name="Lee M.W."/>
            <person name="Lee J.K."/>
            <person name="Kim J.M."/>
            <person name="Choi D.G."/>
            <person name="Baek J.H."/>
            <person name="Bayburt H."/>
            <person name="Jung J.J."/>
            <person name="Han D.M."/>
            <person name="Jeon C.O."/>
        </authorList>
    </citation>
    <scope>NUCLEOTIDE SEQUENCE [LARGE SCALE GENOMIC DNA]</scope>
    <source>
        <strain evidence="4 5">S88</strain>
    </source>
</reference>
<name>A0ABZ2HG75_9RHOB</name>
<evidence type="ECO:0000313" key="5">
    <source>
        <dbReference type="Proteomes" id="UP001364156"/>
    </source>
</evidence>
<evidence type="ECO:0000256" key="2">
    <source>
        <dbReference type="PROSITE-ProRule" id="PRU00473"/>
    </source>
</evidence>
<keyword evidence="5" id="KW-1185">Reference proteome</keyword>
<dbReference type="CDD" id="cd07185">
    <property type="entry name" value="OmpA_C-like"/>
    <property type="match status" value="1"/>
</dbReference>
<gene>
    <name evidence="4" type="ORF">RZ517_00610</name>
</gene>
<dbReference type="EMBL" id="CP146069">
    <property type="protein sequence ID" value="WWR46720.1"/>
    <property type="molecule type" value="Genomic_DNA"/>
</dbReference>
<protein>
    <submittedName>
        <fullName evidence="4">Phosphate ABC transporter substrate-binding/OmpA family protein</fullName>
    </submittedName>
</protein>
<dbReference type="PANTHER" id="PTHR30570:SF1">
    <property type="entry name" value="PHOSPHATE-BINDING PROTEIN PSTS"/>
    <property type="match status" value="1"/>
</dbReference>
<evidence type="ECO:0000256" key="1">
    <source>
        <dbReference type="ARBA" id="ARBA00022729"/>
    </source>
</evidence>
<proteinExistence type="predicted"/>
<accession>A0ABZ2HG75</accession>
<dbReference type="InterPro" id="IPR006665">
    <property type="entry name" value="OmpA-like"/>
</dbReference>
<dbReference type="SUPFAM" id="SSF103088">
    <property type="entry name" value="OmpA-like"/>
    <property type="match status" value="1"/>
</dbReference>
<dbReference type="SUPFAM" id="SSF53850">
    <property type="entry name" value="Periplasmic binding protein-like II"/>
    <property type="match status" value="1"/>
</dbReference>
<evidence type="ECO:0000313" key="4">
    <source>
        <dbReference type="EMBL" id="WWR46720.1"/>
    </source>
</evidence>
<sequence>MTSRDGRVEISGNLLGFDGEFYRVDTIYGELTVDGSGVDCAGPGCPNLETFIAQAVFSGAPTIGRMLLPALLEAFAIRSEHDLSFQELEDGTVLAILADPVEERVVGEVFLRLNNSDTGIAELIQGDADIAMSMREIRDEELRAAQEEGLGDLEARGRSRVVALDALVPMVSPSNPVQVMTLPDLAGVLSGETMNWSDLGGPDAPISVHVHGPNTGLGQAIDDLVLKPAGKNLTSDAKIFNDGRSLSEAVTKDPFALGLTSQTEVGNNWALALGGGCGFALQATRRAVKTEDYPLTAPVFLYVPARRFPKLVREFLAFLRDPSAQLVIRRAGFVDQGEEEISVNEQGDRFANAITLAGPEVSLDELQRLVASLSPLRRLTTSFRFEPGSARLDAQSRSNVLRLARALEQGRYDTRRLLFVGFSDGEGAAATNKRIAMRRAEAVRDAVRTAAETANLTRVTMDVDAFGEALPMACDETAWGRRINRRVEVWIR</sequence>
<dbReference type="Pfam" id="PF12849">
    <property type="entry name" value="PBP_like_2"/>
    <property type="match status" value="1"/>
</dbReference>
<dbReference type="InterPro" id="IPR024370">
    <property type="entry name" value="PBP_domain"/>
</dbReference>
<dbReference type="Pfam" id="PF00691">
    <property type="entry name" value="OmpA"/>
    <property type="match status" value="1"/>
</dbReference>
<feature type="domain" description="OmpA-like" evidence="3">
    <location>
        <begin position="372"/>
        <end position="492"/>
    </location>
</feature>
<dbReference type="Proteomes" id="UP001364156">
    <property type="component" value="Chromosome"/>
</dbReference>